<evidence type="ECO:0000313" key="10">
    <source>
        <dbReference type="Proteomes" id="UP000516046"/>
    </source>
</evidence>
<keyword evidence="6 7" id="KW-0472">Membrane</keyword>
<dbReference type="GO" id="GO:0005886">
    <property type="term" value="C:plasma membrane"/>
    <property type="evidence" value="ECO:0007669"/>
    <property type="project" value="UniProtKB-SubCell"/>
</dbReference>
<feature type="transmembrane region" description="Helical" evidence="7">
    <location>
        <begin position="285"/>
        <end position="310"/>
    </location>
</feature>
<feature type="transmembrane region" description="Helical" evidence="7">
    <location>
        <begin position="30"/>
        <end position="55"/>
    </location>
</feature>
<evidence type="ECO:0000313" key="9">
    <source>
        <dbReference type="EMBL" id="QNO17282.1"/>
    </source>
</evidence>
<dbReference type="InterPro" id="IPR050809">
    <property type="entry name" value="UgpAE/MalFG_permease"/>
</dbReference>
<evidence type="ECO:0000256" key="2">
    <source>
        <dbReference type="ARBA" id="ARBA00022448"/>
    </source>
</evidence>
<dbReference type="AlphaFoldDB" id="A0A7G9WF20"/>
<dbReference type="PANTHER" id="PTHR43227">
    <property type="entry name" value="BLL4140 PROTEIN"/>
    <property type="match status" value="1"/>
</dbReference>
<reference evidence="9 10" key="1">
    <citation type="submission" date="2020-08" db="EMBL/GenBank/DDBJ databases">
        <authorList>
            <person name="Ren C."/>
            <person name="Gu Y."/>
            <person name="Xu Y."/>
        </authorList>
    </citation>
    <scope>NUCLEOTIDE SEQUENCE [LARGE SCALE GENOMIC DNA]</scope>
    <source>
        <strain evidence="9 10">LBM18003</strain>
    </source>
</reference>
<dbReference type="KEGG" id="caml:H6X83_10030"/>
<evidence type="ECO:0000256" key="6">
    <source>
        <dbReference type="ARBA" id="ARBA00023136"/>
    </source>
</evidence>
<comment type="similarity">
    <text evidence="7">Belongs to the binding-protein-dependent transport system permease family.</text>
</comment>
<gene>
    <name evidence="9" type="ORF">H6X83_10030</name>
</gene>
<feature type="transmembrane region" description="Helical" evidence="7">
    <location>
        <begin position="94"/>
        <end position="115"/>
    </location>
</feature>
<dbReference type="Pfam" id="PF00528">
    <property type="entry name" value="BPD_transp_1"/>
    <property type="match status" value="1"/>
</dbReference>
<feature type="transmembrane region" description="Helical" evidence="7">
    <location>
        <begin position="196"/>
        <end position="216"/>
    </location>
</feature>
<dbReference type="SUPFAM" id="SSF161098">
    <property type="entry name" value="MetI-like"/>
    <property type="match status" value="1"/>
</dbReference>
<comment type="subcellular location">
    <subcellularLocation>
        <location evidence="1 7">Cell membrane</location>
        <topology evidence="1 7">Multi-pass membrane protein</topology>
    </subcellularLocation>
</comment>
<keyword evidence="10" id="KW-1185">Reference proteome</keyword>
<evidence type="ECO:0000256" key="4">
    <source>
        <dbReference type="ARBA" id="ARBA00022692"/>
    </source>
</evidence>
<feature type="domain" description="ABC transmembrane type-1" evidence="8">
    <location>
        <begin position="90"/>
        <end position="306"/>
    </location>
</feature>
<dbReference type="Proteomes" id="UP000516046">
    <property type="component" value="Chromosome"/>
</dbReference>
<feature type="transmembrane region" description="Helical" evidence="7">
    <location>
        <begin position="136"/>
        <end position="156"/>
    </location>
</feature>
<protein>
    <submittedName>
        <fullName evidence="9">Sugar ABC transporter permease</fullName>
    </submittedName>
</protein>
<dbReference type="GO" id="GO:0055085">
    <property type="term" value="P:transmembrane transport"/>
    <property type="evidence" value="ECO:0007669"/>
    <property type="project" value="InterPro"/>
</dbReference>
<dbReference type="Gene3D" id="1.10.3720.10">
    <property type="entry name" value="MetI-like"/>
    <property type="match status" value="1"/>
</dbReference>
<evidence type="ECO:0000259" key="8">
    <source>
        <dbReference type="PROSITE" id="PS50928"/>
    </source>
</evidence>
<dbReference type="EMBL" id="CP060696">
    <property type="protein sequence ID" value="QNO17282.1"/>
    <property type="molecule type" value="Genomic_DNA"/>
</dbReference>
<organism evidence="9 10">
    <name type="scientific">Caproicibacterium amylolyticum</name>
    <dbReference type="NCBI Taxonomy" id="2766537"/>
    <lineage>
        <taxon>Bacteria</taxon>
        <taxon>Bacillati</taxon>
        <taxon>Bacillota</taxon>
        <taxon>Clostridia</taxon>
        <taxon>Eubacteriales</taxon>
        <taxon>Oscillospiraceae</taxon>
        <taxon>Caproicibacterium</taxon>
    </lineage>
</organism>
<dbReference type="PROSITE" id="PS50928">
    <property type="entry name" value="ABC_TM1"/>
    <property type="match status" value="1"/>
</dbReference>
<dbReference type="InterPro" id="IPR035906">
    <property type="entry name" value="MetI-like_sf"/>
</dbReference>
<dbReference type="CDD" id="cd06261">
    <property type="entry name" value="TM_PBP2"/>
    <property type="match status" value="1"/>
</dbReference>
<keyword evidence="5 7" id="KW-1133">Transmembrane helix</keyword>
<proteinExistence type="inferred from homology"/>
<dbReference type="RefSeq" id="WP_212506350.1">
    <property type="nucleotide sequence ID" value="NZ_CP060696.1"/>
</dbReference>
<evidence type="ECO:0000256" key="5">
    <source>
        <dbReference type="ARBA" id="ARBA00022989"/>
    </source>
</evidence>
<evidence type="ECO:0000256" key="7">
    <source>
        <dbReference type="RuleBase" id="RU363032"/>
    </source>
</evidence>
<dbReference type="PANTHER" id="PTHR43227:SF11">
    <property type="entry name" value="BLL4140 PROTEIN"/>
    <property type="match status" value="1"/>
</dbReference>
<keyword evidence="3" id="KW-1003">Cell membrane</keyword>
<accession>A0A7G9WF20</accession>
<feature type="transmembrane region" description="Helical" evidence="7">
    <location>
        <begin position="228"/>
        <end position="249"/>
    </location>
</feature>
<keyword evidence="4 7" id="KW-0812">Transmembrane</keyword>
<keyword evidence="2 7" id="KW-0813">Transport</keyword>
<sequence>MAVNAEVSTKKQIKKEHREAWLKEAKNQRVLLILSIPFFIYGFVFCYLPLIGWIMGFQNFKARDGLFGSKFVGLKVFQKLFQDSAFWETVRNTLAMSILNLVLGTVFAIAFAILLNEVRCLPGKKFVQTVSYLPHFLSWVVACGILLDTLGSTGIVNDLLVKLHVVSDPINFFAQPTWFWWIEAFAMVWKETGWNAIIYLAAITAIDPSLYEAVSIDGGGRWARIRHVTLPGISTTIIILLIMNIGNVLNAGFEVQYLLGNDVVRNFSQTIDIYVLKWGISQNDFSLGTAAGIFKSAVSIVLIVIANQVAKRTSDTRLF</sequence>
<name>A0A7G9WF20_9FIRM</name>
<dbReference type="InterPro" id="IPR000515">
    <property type="entry name" value="MetI-like"/>
</dbReference>
<evidence type="ECO:0000256" key="3">
    <source>
        <dbReference type="ARBA" id="ARBA00022475"/>
    </source>
</evidence>
<evidence type="ECO:0000256" key="1">
    <source>
        <dbReference type="ARBA" id="ARBA00004651"/>
    </source>
</evidence>